<protein>
    <submittedName>
        <fullName evidence="2">Uncharacterized protein</fullName>
    </submittedName>
</protein>
<gene>
    <name evidence="2" type="ORF">FH610_002690</name>
</gene>
<evidence type="ECO:0000313" key="3">
    <source>
        <dbReference type="Proteomes" id="UP000313066"/>
    </source>
</evidence>
<reference evidence="2 3" key="1">
    <citation type="submission" date="2019-10" db="EMBL/GenBank/DDBJ databases">
        <title>Nonomuraea sp. nov., isolated from Phyllanthus amarus.</title>
        <authorList>
            <person name="Klykleung N."/>
            <person name="Tanasupawat S."/>
        </authorList>
    </citation>
    <scope>NUCLEOTIDE SEQUENCE [LARGE SCALE GENOMIC DNA]</scope>
    <source>
        <strain evidence="2 3">CR1-09</strain>
    </source>
</reference>
<evidence type="ECO:0000256" key="1">
    <source>
        <dbReference type="SAM" id="MobiDB-lite"/>
    </source>
</evidence>
<evidence type="ECO:0000313" key="2">
    <source>
        <dbReference type="EMBL" id="KAB8188047.1"/>
    </source>
</evidence>
<name>A0A5N6C5K8_9ACTN</name>
<sequence length="93" mass="9426">MSVPLWNVGGDVLGGRPGHLRDRDGVGKVGCRVAQARAGLPDSVVPGRPRVRADHGPGPAPRVEAGQVMCAQGAVILGGHPEQQAGHGRSIAA</sequence>
<dbReference type="EMBL" id="VDMA02000001">
    <property type="protein sequence ID" value="KAB8188047.1"/>
    <property type="molecule type" value="Genomic_DNA"/>
</dbReference>
<feature type="region of interest" description="Disordered" evidence="1">
    <location>
        <begin position="1"/>
        <end position="23"/>
    </location>
</feature>
<comment type="caution">
    <text evidence="2">The sequence shown here is derived from an EMBL/GenBank/DDBJ whole genome shotgun (WGS) entry which is preliminary data.</text>
</comment>
<dbReference type="AlphaFoldDB" id="A0A5N6C5K8"/>
<proteinExistence type="predicted"/>
<dbReference type="RefSeq" id="WP_139572568.1">
    <property type="nucleotide sequence ID" value="NZ_VDMA02000001.1"/>
</dbReference>
<accession>A0A5N6C5K8</accession>
<feature type="region of interest" description="Disordered" evidence="1">
    <location>
        <begin position="41"/>
        <end position="60"/>
    </location>
</feature>
<dbReference type="Proteomes" id="UP000313066">
    <property type="component" value="Unassembled WGS sequence"/>
</dbReference>
<keyword evidence="3" id="KW-1185">Reference proteome</keyword>
<organism evidence="2 3">
    <name type="scientific">Microbispora catharanthi</name>
    <dbReference type="NCBI Taxonomy" id="1712871"/>
    <lineage>
        <taxon>Bacteria</taxon>
        <taxon>Bacillati</taxon>
        <taxon>Actinomycetota</taxon>
        <taxon>Actinomycetes</taxon>
        <taxon>Streptosporangiales</taxon>
        <taxon>Streptosporangiaceae</taxon>
        <taxon>Microbispora</taxon>
    </lineage>
</organism>